<feature type="compositionally biased region" description="Polar residues" evidence="1">
    <location>
        <begin position="72"/>
        <end position="82"/>
    </location>
</feature>
<proteinExistence type="predicted"/>
<evidence type="ECO:0000256" key="1">
    <source>
        <dbReference type="SAM" id="MobiDB-lite"/>
    </source>
</evidence>
<evidence type="ECO:0000313" key="3">
    <source>
        <dbReference type="Proteomes" id="UP000299102"/>
    </source>
</evidence>
<protein>
    <submittedName>
        <fullName evidence="2">Uncharacterized protein</fullName>
    </submittedName>
</protein>
<sequence length="191" mass="21403">MEILVHQKLVWLGEPKVSFLEYLAGHERHSSRTWIEHAYYRSLRSPAAAASGAQASPVPLSQTSKKRKPNGGSDNTRASSRTCYLHNDGGARPRTVHFELPTLKSKVEFRHLRRYAVGRIAIQIFVFCVLGDQGIPARVVDLRRNKITFWSNRKRRTDVEILGRGGGGPQRLAQSDTFAPSDNAGRLPCRS</sequence>
<feature type="region of interest" description="Disordered" evidence="1">
    <location>
        <begin position="163"/>
        <end position="191"/>
    </location>
</feature>
<name>A0A4C1Z2G8_EUMVA</name>
<keyword evidence="3" id="KW-1185">Reference proteome</keyword>
<dbReference type="Proteomes" id="UP000299102">
    <property type="component" value="Unassembled WGS sequence"/>
</dbReference>
<dbReference type="EMBL" id="BGZK01001482">
    <property type="protein sequence ID" value="GBP80797.1"/>
    <property type="molecule type" value="Genomic_DNA"/>
</dbReference>
<gene>
    <name evidence="2" type="ORF">EVAR_47283_1</name>
</gene>
<feature type="region of interest" description="Disordered" evidence="1">
    <location>
        <begin position="50"/>
        <end position="88"/>
    </location>
</feature>
<evidence type="ECO:0000313" key="2">
    <source>
        <dbReference type="EMBL" id="GBP80797.1"/>
    </source>
</evidence>
<comment type="caution">
    <text evidence="2">The sequence shown here is derived from an EMBL/GenBank/DDBJ whole genome shotgun (WGS) entry which is preliminary data.</text>
</comment>
<organism evidence="2 3">
    <name type="scientific">Eumeta variegata</name>
    <name type="common">Bagworm moth</name>
    <name type="synonym">Eumeta japonica</name>
    <dbReference type="NCBI Taxonomy" id="151549"/>
    <lineage>
        <taxon>Eukaryota</taxon>
        <taxon>Metazoa</taxon>
        <taxon>Ecdysozoa</taxon>
        <taxon>Arthropoda</taxon>
        <taxon>Hexapoda</taxon>
        <taxon>Insecta</taxon>
        <taxon>Pterygota</taxon>
        <taxon>Neoptera</taxon>
        <taxon>Endopterygota</taxon>
        <taxon>Lepidoptera</taxon>
        <taxon>Glossata</taxon>
        <taxon>Ditrysia</taxon>
        <taxon>Tineoidea</taxon>
        <taxon>Psychidae</taxon>
        <taxon>Oiketicinae</taxon>
        <taxon>Eumeta</taxon>
    </lineage>
</organism>
<reference evidence="2 3" key="1">
    <citation type="journal article" date="2019" name="Commun. Biol.">
        <title>The bagworm genome reveals a unique fibroin gene that provides high tensile strength.</title>
        <authorList>
            <person name="Kono N."/>
            <person name="Nakamura H."/>
            <person name="Ohtoshi R."/>
            <person name="Tomita M."/>
            <person name="Numata K."/>
            <person name="Arakawa K."/>
        </authorList>
    </citation>
    <scope>NUCLEOTIDE SEQUENCE [LARGE SCALE GENOMIC DNA]</scope>
</reference>
<dbReference type="AlphaFoldDB" id="A0A4C1Z2G8"/>
<accession>A0A4C1Z2G8</accession>